<dbReference type="EMBL" id="HACG01011751">
    <property type="protein sequence ID" value="CEK58616.1"/>
    <property type="molecule type" value="Transcribed_RNA"/>
</dbReference>
<dbReference type="AlphaFoldDB" id="A0A0B6YS60"/>
<protein>
    <submittedName>
        <fullName evidence="1">Uncharacterized protein</fullName>
    </submittedName>
</protein>
<organism evidence="1">
    <name type="scientific">Arion vulgaris</name>
    <dbReference type="NCBI Taxonomy" id="1028688"/>
    <lineage>
        <taxon>Eukaryota</taxon>
        <taxon>Metazoa</taxon>
        <taxon>Spiralia</taxon>
        <taxon>Lophotrochozoa</taxon>
        <taxon>Mollusca</taxon>
        <taxon>Gastropoda</taxon>
        <taxon>Heterobranchia</taxon>
        <taxon>Euthyneura</taxon>
        <taxon>Panpulmonata</taxon>
        <taxon>Eupulmonata</taxon>
        <taxon>Stylommatophora</taxon>
        <taxon>Helicina</taxon>
        <taxon>Arionoidea</taxon>
        <taxon>Arionidae</taxon>
        <taxon>Arion</taxon>
    </lineage>
</organism>
<sequence>KYMHGVEHNTDLFNSDIISNTQISHKSSIETQNWLNNSTVNYDSRRFENGLVHLFRKQGPSDLLILKMIRSPMATGRDHGL</sequence>
<feature type="non-terminal residue" evidence="1">
    <location>
        <position position="1"/>
    </location>
</feature>
<proteinExistence type="predicted"/>
<evidence type="ECO:0000313" key="1">
    <source>
        <dbReference type="EMBL" id="CEK58616.1"/>
    </source>
</evidence>
<reference evidence="1" key="1">
    <citation type="submission" date="2014-12" db="EMBL/GenBank/DDBJ databases">
        <title>Insight into the proteome of Arion vulgaris.</title>
        <authorList>
            <person name="Aradska J."/>
            <person name="Bulat T."/>
            <person name="Smidak R."/>
            <person name="Sarate P."/>
            <person name="Gangsoo J."/>
            <person name="Sialana F."/>
            <person name="Bilban M."/>
            <person name="Lubec G."/>
        </authorList>
    </citation>
    <scope>NUCLEOTIDE SEQUENCE</scope>
    <source>
        <tissue evidence="1">Skin</tissue>
    </source>
</reference>
<gene>
    <name evidence="1" type="primary">ORF33658</name>
</gene>
<accession>A0A0B6YS60</accession>
<name>A0A0B6YS60_9EUPU</name>